<dbReference type="PRINTS" id="PR00097">
    <property type="entry name" value="ANTSNTHASEII"/>
</dbReference>
<proteinExistence type="inferred from homology"/>
<evidence type="ECO:0000256" key="1">
    <source>
        <dbReference type="ARBA" id="ARBA00005970"/>
    </source>
</evidence>
<dbReference type="GO" id="GO:0009396">
    <property type="term" value="P:folic acid-containing compound biosynthetic process"/>
    <property type="evidence" value="ECO:0007669"/>
    <property type="project" value="InterPro"/>
</dbReference>
<gene>
    <name evidence="10" type="ORF">SAMN04490239_0365</name>
</gene>
<keyword evidence="3" id="KW-0808">Transferase</keyword>
<evidence type="ECO:0000259" key="7">
    <source>
        <dbReference type="Pfam" id="PF00425"/>
    </source>
</evidence>
<evidence type="ECO:0000256" key="3">
    <source>
        <dbReference type="ARBA" id="ARBA00022679"/>
    </source>
</evidence>
<dbReference type="InterPro" id="IPR006805">
    <property type="entry name" value="Anth_synth_I_N"/>
</dbReference>
<comment type="similarity">
    <text evidence="1">In the C-terminal section; belongs to the anthranilate synthase component I family.</text>
</comment>
<dbReference type="InterPro" id="IPR005802">
    <property type="entry name" value="ADC_synth_comp_1"/>
</dbReference>
<dbReference type="SUPFAM" id="SSF53335">
    <property type="entry name" value="S-adenosyl-L-methionine-dependent methyltransferases"/>
    <property type="match status" value="1"/>
</dbReference>
<feature type="domain" description="Chorismate-utilising enzyme C-terminal" evidence="7">
    <location>
        <begin position="418"/>
        <end position="672"/>
    </location>
</feature>
<dbReference type="Gene3D" id="3.40.50.880">
    <property type="match status" value="1"/>
</dbReference>
<protein>
    <recommendedName>
        <fullName evidence="2">aminodeoxychorismate synthase</fullName>
        <ecNumber evidence="2">2.6.1.85</ecNumber>
    </recommendedName>
</protein>
<evidence type="ECO:0000256" key="5">
    <source>
        <dbReference type="SAM" id="MobiDB-lite"/>
    </source>
</evidence>
<dbReference type="Pfam" id="PF00425">
    <property type="entry name" value="Chorismate_bind"/>
    <property type="match status" value="1"/>
</dbReference>
<dbReference type="NCBIfam" id="TIGR00566">
    <property type="entry name" value="trpG_papA"/>
    <property type="match status" value="1"/>
</dbReference>
<dbReference type="SUPFAM" id="SSF52317">
    <property type="entry name" value="Class I glutamine amidotransferase-like"/>
    <property type="match status" value="1"/>
</dbReference>
<dbReference type="SUPFAM" id="SSF56322">
    <property type="entry name" value="ADC synthase"/>
    <property type="match status" value="1"/>
</dbReference>
<dbReference type="GO" id="GO:0005737">
    <property type="term" value="C:cytoplasm"/>
    <property type="evidence" value="ECO:0007669"/>
    <property type="project" value="TreeGrafter"/>
</dbReference>
<dbReference type="GO" id="GO:0000162">
    <property type="term" value="P:L-tryptophan biosynthetic process"/>
    <property type="evidence" value="ECO:0007669"/>
    <property type="project" value="TreeGrafter"/>
</dbReference>
<dbReference type="Pfam" id="PF00117">
    <property type="entry name" value="GATase"/>
    <property type="match status" value="1"/>
</dbReference>
<dbReference type="InterPro" id="IPR029062">
    <property type="entry name" value="Class_I_gatase-like"/>
</dbReference>
<accession>A0A1H4IBI4</accession>
<dbReference type="InterPro" id="IPR029063">
    <property type="entry name" value="SAM-dependent_MTases_sf"/>
</dbReference>
<dbReference type="GO" id="GO:0008153">
    <property type="term" value="P:4-aminobenzoate biosynthetic process"/>
    <property type="evidence" value="ECO:0007669"/>
    <property type="project" value="TreeGrafter"/>
</dbReference>
<keyword evidence="11" id="KW-1185">Reference proteome</keyword>
<dbReference type="Gene3D" id="3.60.120.10">
    <property type="entry name" value="Anthranilate synthase"/>
    <property type="match status" value="1"/>
</dbReference>
<dbReference type="InterPro" id="IPR017926">
    <property type="entry name" value="GATASE"/>
</dbReference>
<dbReference type="Pfam" id="PF05175">
    <property type="entry name" value="MTS"/>
    <property type="match status" value="1"/>
</dbReference>
<feature type="region of interest" description="Disordered" evidence="5">
    <location>
        <begin position="923"/>
        <end position="959"/>
    </location>
</feature>
<dbReference type="RefSeq" id="WP_072947441.1">
    <property type="nucleotide sequence ID" value="NZ_FNSV01000002.1"/>
</dbReference>
<feature type="domain" description="Anthranilate synthase component I N-terminal" evidence="8">
    <location>
        <begin position="222"/>
        <end position="364"/>
    </location>
</feature>
<dbReference type="PRINTS" id="PR00096">
    <property type="entry name" value="GATASE"/>
</dbReference>
<dbReference type="InterPro" id="IPR015890">
    <property type="entry name" value="Chorismate_C"/>
</dbReference>
<dbReference type="InterPro" id="IPR019999">
    <property type="entry name" value="Anth_synth_I-like"/>
</dbReference>
<evidence type="ECO:0000256" key="2">
    <source>
        <dbReference type="ARBA" id="ARBA00013139"/>
    </source>
</evidence>
<dbReference type="Pfam" id="PF04715">
    <property type="entry name" value="Anth_synt_I_N"/>
    <property type="match status" value="1"/>
</dbReference>
<evidence type="ECO:0000313" key="11">
    <source>
        <dbReference type="Proteomes" id="UP000183561"/>
    </source>
</evidence>
<name>A0A1H4IBI4_9NOCA</name>
<organism evidence="10 11">
    <name type="scientific">Rhodococcus koreensis</name>
    <dbReference type="NCBI Taxonomy" id="99653"/>
    <lineage>
        <taxon>Bacteria</taxon>
        <taxon>Bacillati</taxon>
        <taxon>Actinomycetota</taxon>
        <taxon>Actinomycetes</taxon>
        <taxon>Mycobacteriales</taxon>
        <taxon>Nocardiaceae</taxon>
        <taxon>Rhodococcus</taxon>
    </lineage>
</organism>
<evidence type="ECO:0000259" key="9">
    <source>
        <dbReference type="Pfam" id="PF05175"/>
    </source>
</evidence>
<dbReference type="FunFam" id="3.40.50.880:FF:000003">
    <property type="entry name" value="Anthranilate synthase component II"/>
    <property type="match status" value="1"/>
</dbReference>
<keyword evidence="4" id="KW-0315">Glutamine amidotransferase</keyword>
<evidence type="ECO:0000259" key="6">
    <source>
        <dbReference type="Pfam" id="PF00117"/>
    </source>
</evidence>
<evidence type="ECO:0000256" key="4">
    <source>
        <dbReference type="ARBA" id="ARBA00022962"/>
    </source>
</evidence>
<dbReference type="InterPro" id="IPR005801">
    <property type="entry name" value="ADC_synthase"/>
</dbReference>
<evidence type="ECO:0000259" key="8">
    <source>
        <dbReference type="Pfam" id="PF04715"/>
    </source>
</evidence>
<dbReference type="InterPro" id="IPR007848">
    <property type="entry name" value="Small_mtfrase_dom"/>
</dbReference>
<dbReference type="PRINTS" id="PR00099">
    <property type="entry name" value="CPSGATASE"/>
</dbReference>
<dbReference type="InterPro" id="IPR006221">
    <property type="entry name" value="TrpG/PapA_dom"/>
</dbReference>
<dbReference type="Proteomes" id="UP000183561">
    <property type="component" value="Unassembled WGS sequence"/>
</dbReference>
<reference evidence="11" key="1">
    <citation type="submission" date="2016-10" db="EMBL/GenBank/DDBJ databases">
        <authorList>
            <person name="Varghese N."/>
            <person name="Submissions S."/>
        </authorList>
    </citation>
    <scope>NUCLEOTIDE SEQUENCE [LARGE SCALE GENOMIC DNA]</scope>
    <source>
        <strain evidence="11">DSM 44498</strain>
    </source>
</reference>
<dbReference type="CDD" id="cd02440">
    <property type="entry name" value="AdoMet_MTases"/>
    <property type="match status" value="1"/>
</dbReference>
<dbReference type="OrthoDB" id="3518032at2"/>
<feature type="domain" description="Glutamine amidotransferase" evidence="6">
    <location>
        <begin position="6"/>
        <end position="186"/>
    </location>
</feature>
<dbReference type="CDD" id="cd01743">
    <property type="entry name" value="GATase1_Anthranilate_Synthase"/>
    <property type="match status" value="1"/>
</dbReference>
<dbReference type="GO" id="GO:0008168">
    <property type="term" value="F:methyltransferase activity"/>
    <property type="evidence" value="ECO:0007669"/>
    <property type="project" value="InterPro"/>
</dbReference>
<dbReference type="GO" id="GO:0046820">
    <property type="term" value="F:4-amino-4-deoxychorismate synthase activity"/>
    <property type="evidence" value="ECO:0007669"/>
    <property type="project" value="UniProtKB-EC"/>
</dbReference>
<dbReference type="EMBL" id="FNSV01000002">
    <property type="protein sequence ID" value="SEB31474.1"/>
    <property type="molecule type" value="Genomic_DNA"/>
</dbReference>
<evidence type="ECO:0000313" key="10">
    <source>
        <dbReference type="EMBL" id="SEB31474.1"/>
    </source>
</evidence>
<dbReference type="EC" id="2.6.1.85" evidence="2"/>
<dbReference type="AlphaFoldDB" id="A0A1H4IBI4"/>
<sequence length="959" mass="104588">MFTKTLLIDNYDSFTYNLYSFLSDVNGCPPTVVRNDVDWCAIDLAEFDNIVISPGPGRPAIERDFGISSRAILQGGLPTLGVCLGHQGLCQLFGAHVVLAPEPRHGRNSEIFHDQRELFAGLPSPLSVVRYHSLAVEDLPAELEATAWTSDGVLMGVRHRLRPLWGLQFHPESVCTDHGHELLANFRDLTPTHRKGSVPKPRRRRRTLSPYVVETRRIDRRVDPQMVYERLFADGPDSFWLDGSSAVESDARFTIMGDASGPRAEYVTYDVTDGTVLVHRSGVPADKRRVRFFDYLDEQLRIRAVPRSPDLPFSFNLGYVGYLGYELKAEADGSAQHSADTPDAALVFADRAVVIDHVDGSCYLLALSEQAHEPGTRDWMRRTARVINLMPVTTDDALPARPLIRSAADPRMTLRHNRETYLDKIRTCLENIRVGETYEVCLTNHAQIDVDIDPVETFAYLRSITPVPYAALLRFEAADILSASPERFLRVGADRVVESKPIKGTRPRGATAATDDALRQDLLTSEKDRAENLMIVDLVRNDLSRVCTPGSVHVPRLFDVETYAPVHQLVSTVRGTLRSDATAVECVRACFPGGSMTGAPKLRTMEIIDRLEEGPRGVYSGALGWLSINGTADLSIVIRTMVSRRGTVSFGIGGAIVALSDPDEEFIETLVKAAAMRRALTISAGRSPALAHHVGPPTLSDTIDRAGRLSRAEVGGVEVWVRPGMPAPQANAELVLAEALADISRITAPVVVDLCTGSGAIALAIAHARADAGVHAVDVDPAALNVARRNIERQIRLGGSPIVLHEAAVTAPNLLSGLDGTADLVLARPPCIPDDNEFPLQRSEYHRGALVGGTEGLKLARQTIVAAARLLHAGGNLVVEHRPDRYTTVLALLDENKCFANVATYFDHAGEAIYTTCARTSMPPQHTEVGPEPNPCTHPGAKSRSENSRGRRPATGSRS</sequence>
<dbReference type="PANTHER" id="PTHR11236">
    <property type="entry name" value="AMINOBENZOATE/ANTHRANILATE SYNTHASE"/>
    <property type="match status" value="1"/>
</dbReference>
<dbReference type="PROSITE" id="PS51273">
    <property type="entry name" value="GATASE_TYPE_1"/>
    <property type="match status" value="1"/>
</dbReference>
<feature type="domain" description="Methyltransferase small" evidence="9">
    <location>
        <begin position="738"/>
        <end position="831"/>
    </location>
</feature>
<dbReference type="Gene3D" id="3.40.50.150">
    <property type="entry name" value="Vaccinia Virus protein VP39"/>
    <property type="match status" value="1"/>
</dbReference>
<dbReference type="PANTHER" id="PTHR11236:SF18">
    <property type="entry name" value="AMINODEOXYCHORISMATE SYNTHASE"/>
    <property type="match status" value="1"/>
</dbReference>
<dbReference type="NCBIfam" id="TIGR00553">
    <property type="entry name" value="pabB"/>
    <property type="match status" value="1"/>
</dbReference>